<proteinExistence type="predicted"/>
<dbReference type="KEGG" id="ztr:MYCGRDRAFT_81585"/>
<evidence type="ECO:0000313" key="2">
    <source>
        <dbReference type="Proteomes" id="UP000008062"/>
    </source>
</evidence>
<dbReference type="Proteomes" id="UP000008062">
    <property type="component" value="Chromosome 7"/>
</dbReference>
<evidence type="ECO:0000313" key="1">
    <source>
        <dbReference type="EMBL" id="EGP86129.1"/>
    </source>
</evidence>
<protein>
    <submittedName>
        <fullName evidence="1">Uncharacterized protein</fullName>
    </submittedName>
</protein>
<dbReference type="RefSeq" id="XP_003851153.1">
    <property type="nucleotide sequence ID" value="XM_003851105.1"/>
</dbReference>
<sequence>MKKQPITGFHALKSHIYLPKCVIAADGYSSHLEISSQTSVVRSMICRHLAPTSSKKHVTDRRRLRIGSSVGHDRFTVSF</sequence>
<dbReference type="EMBL" id="CM001202">
    <property type="protein sequence ID" value="EGP86129.1"/>
    <property type="molecule type" value="Genomic_DNA"/>
</dbReference>
<name>F9XFT3_ZYMTI</name>
<keyword evidence="2" id="KW-1185">Reference proteome</keyword>
<accession>F9XFT3</accession>
<reference evidence="1 2" key="1">
    <citation type="journal article" date="2011" name="PLoS Genet.">
        <title>Finished genome of the fungal wheat pathogen Mycosphaerella graminicola reveals dispensome structure, chromosome plasticity, and stealth pathogenesis.</title>
        <authorList>
            <person name="Goodwin S.B."/>
            <person name="Ben M'barek S."/>
            <person name="Dhillon B."/>
            <person name="Wittenberg A.H.J."/>
            <person name="Crane C.F."/>
            <person name="Hane J.K."/>
            <person name="Foster A.J."/>
            <person name="Van der Lee T.A.J."/>
            <person name="Grimwood J."/>
            <person name="Aerts A."/>
            <person name="Antoniw J."/>
            <person name="Bailey A."/>
            <person name="Bluhm B."/>
            <person name="Bowler J."/>
            <person name="Bristow J."/>
            <person name="van der Burgt A."/>
            <person name="Canto-Canche B."/>
            <person name="Churchill A.C.L."/>
            <person name="Conde-Ferraez L."/>
            <person name="Cools H.J."/>
            <person name="Coutinho P.M."/>
            <person name="Csukai M."/>
            <person name="Dehal P."/>
            <person name="De Wit P."/>
            <person name="Donzelli B."/>
            <person name="van de Geest H.C."/>
            <person name="van Ham R.C.H.J."/>
            <person name="Hammond-Kosack K.E."/>
            <person name="Henrissat B."/>
            <person name="Kilian A."/>
            <person name="Kobayashi A.K."/>
            <person name="Koopmann E."/>
            <person name="Kourmpetis Y."/>
            <person name="Kuzniar A."/>
            <person name="Lindquist E."/>
            <person name="Lombard V."/>
            <person name="Maliepaard C."/>
            <person name="Martins N."/>
            <person name="Mehrabi R."/>
            <person name="Nap J.P.H."/>
            <person name="Ponomarenko A."/>
            <person name="Rudd J.J."/>
            <person name="Salamov A."/>
            <person name="Schmutz J."/>
            <person name="Schouten H.J."/>
            <person name="Shapiro H."/>
            <person name="Stergiopoulos I."/>
            <person name="Torriani S.F.F."/>
            <person name="Tu H."/>
            <person name="de Vries R.P."/>
            <person name="Waalwijk C."/>
            <person name="Ware S.B."/>
            <person name="Wiebenga A."/>
            <person name="Zwiers L.-H."/>
            <person name="Oliver R.P."/>
            <person name="Grigoriev I.V."/>
            <person name="Kema G.H.J."/>
        </authorList>
    </citation>
    <scope>NUCLEOTIDE SEQUENCE [LARGE SCALE GENOMIC DNA]</scope>
    <source>
        <strain evidence="2">CBS 115943 / IPO323</strain>
    </source>
</reference>
<dbReference type="AlphaFoldDB" id="F9XFT3"/>
<gene>
    <name evidence="1" type="ORF">MYCGRDRAFT_81585</name>
</gene>
<organism evidence="1 2">
    <name type="scientific">Zymoseptoria tritici (strain CBS 115943 / IPO323)</name>
    <name type="common">Speckled leaf blotch fungus</name>
    <name type="synonym">Septoria tritici</name>
    <dbReference type="NCBI Taxonomy" id="336722"/>
    <lineage>
        <taxon>Eukaryota</taxon>
        <taxon>Fungi</taxon>
        <taxon>Dikarya</taxon>
        <taxon>Ascomycota</taxon>
        <taxon>Pezizomycotina</taxon>
        <taxon>Dothideomycetes</taxon>
        <taxon>Dothideomycetidae</taxon>
        <taxon>Mycosphaerellales</taxon>
        <taxon>Mycosphaerellaceae</taxon>
        <taxon>Zymoseptoria</taxon>
    </lineage>
</organism>
<dbReference type="HOGENOM" id="CLU_2607872_0_0_1"/>
<dbReference type="InParanoid" id="F9XFT3"/>
<dbReference type="GeneID" id="13397445"/>